<accession>A0A8J2L4L8</accession>
<gene>
    <name evidence="1" type="ORF">AFUS01_LOCUS26015</name>
</gene>
<dbReference type="EMBL" id="CAJVCH010341881">
    <property type="protein sequence ID" value="CAG7815329.1"/>
    <property type="molecule type" value="Genomic_DNA"/>
</dbReference>
<sequence length="89" mass="10682">MTEGNTVAEFIINCHFGLFLNKHEQLWMTEFGIHWGYCCSYTSDTLLGWRRQCEYFRILILYFIRICKIYRLLLISCTLHGHKMKKALV</sequence>
<name>A0A8J2L4L8_9HEXA</name>
<proteinExistence type="predicted"/>
<dbReference type="Proteomes" id="UP000708208">
    <property type="component" value="Unassembled WGS sequence"/>
</dbReference>
<comment type="caution">
    <text evidence="1">The sequence shown here is derived from an EMBL/GenBank/DDBJ whole genome shotgun (WGS) entry which is preliminary data.</text>
</comment>
<evidence type="ECO:0000313" key="1">
    <source>
        <dbReference type="EMBL" id="CAG7815329.1"/>
    </source>
</evidence>
<organism evidence="1 2">
    <name type="scientific">Allacma fusca</name>
    <dbReference type="NCBI Taxonomy" id="39272"/>
    <lineage>
        <taxon>Eukaryota</taxon>
        <taxon>Metazoa</taxon>
        <taxon>Ecdysozoa</taxon>
        <taxon>Arthropoda</taxon>
        <taxon>Hexapoda</taxon>
        <taxon>Collembola</taxon>
        <taxon>Symphypleona</taxon>
        <taxon>Sminthuridae</taxon>
        <taxon>Allacma</taxon>
    </lineage>
</organism>
<keyword evidence="2" id="KW-1185">Reference proteome</keyword>
<evidence type="ECO:0000313" key="2">
    <source>
        <dbReference type="Proteomes" id="UP000708208"/>
    </source>
</evidence>
<dbReference type="AlphaFoldDB" id="A0A8J2L4L8"/>
<reference evidence="1" key="1">
    <citation type="submission" date="2021-06" db="EMBL/GenBank/DDBJ databases">
        <authorList>
            <person name="Hodson N. C."/>
            <person name="Mongue J. A."/>
            <person name="Jaron S. K."/>
        </authorList>
    </citation>
    <scope>NUCLEOTIDE SEQUENCE</scope>
</reference>
<protein>
    <submittedName>
        <fullName evidence="1">Uncharacterized protein</fullName>
    </submittedName>
</protein>